<dbReference type="CDD" id="cd16831">
    <property type="entry name" value="HemS-like_C"/>
    <property type="match status" value="1"/>
</dbReference>
<dbReference type="SUPFAM" id="SSF144064">
    <property type="entry name" value="Heme iron utilization protein-like"/>
    <property type="match status" value="1"/>
</dbReference>
<sequence length="352" mass="38298">MNDTTKPTPEQLRQALADSTLRPRDLAASLGVSEADLLAARVDGDKVTRISADPDNLLPGVETLGPVMALTRNESIVSEVEGSYGGYRPGEHAGLVLGDGIDLRIFRRHWVHGFTVVAETKAGPRLSFQVFDAAGDAVHKIYLPKGAEPEGWLALRDALRLKDQSPQLETTPRAAVEAPILRPEVTEALRGDWAGMGDSHKFPALMRKHKINRLGAYRIVGAPYARRLEIASVGRILDRLAETGTPSMIFVGNAGCIQIFSGPIGPIKTMGPWLNVLDPGFDMHLRGDHITEVWAVEKPSRRGPAVSIEFFDAQGALIAQVFGLRSAEGDHYPAWLQLVEEETSRLAEEVPA</sequence>
<evidence type="ECO:0000259" key="1">
    <source>
        <dbReference type="Pfam" id="PF05171"/>
    </source>
</evidence>
<dbReference type="InterPro" id="IPR053733">
    <property type="entry name" value="Heme_Transport_Util_sf"/>
</dbReference>
<dbReference type="EMBL" id="OBEA01000002">
    <property type="protein sequence ID" value="SNY48323.1"/>
    <property type="molecule type" value="Genomic_DNA"/>
</dbReference>
<organism evidence="3 4">
    <name type="scientific">Pseudooceanicola antarcticus</name>
    <dbReference type="NCBI Taxonomy" id="1247613"/>
    <lineage>
        <taxon>Bacteria</taxon>
        <taxon>Pseudomonadati</taxon>
        <taxon>Pseudomonadota</taxon>
        <taxon>Alphaproteobacteria</taxon>
        <taxon>Rhodobacterales</taxon>
        <taxon>Paracoccaceae</taxon>
        <taxon>Pseudooceanicola</taxon>
    </lineage>
</organism>
<proteinExistence type="predicted"/>
<evidence type="ECO:0000313" key="4">
    <source>
        <dbReference type="Proteomes" id="UP000231655"/>
    </source>
</evidence>
<reference evidence="3 4" key="1">
    <citation type="submission" date="2017-09" db="EMBL/GenBank/DDBJ databases">
        <authorList>
            <person name="Ehlers B."/>
            <person name="Leendertz F.H."/>
        </authorList>
    </citation>
    <scope>NUCLEOTIDE SEQUENCE [LARGE SCALE GENOMIC DNA]</scope>
    <source>
        <strain evidence="3 4">CGMCC 1.12662</strain>
    </source>
</reference>
<reference evidence="2 5" key="2">
    <citation type="journal article" date="2018" name="Int. J. Syst. Evol. Microbiol.">
        <title>Pseudooceanicola lipolyticus sp. nov., a marine alphaproteobacterium, reclassification of Oceanicola flagellatus as Pseudooceanicola flagellatus comb. nov. and emended description of the genus Pseudooceanicola.</title>
        <authorList>
            <person name="Huang M.-M."/>
            <person name="Guo L.-L."/>
            <person name="Wu Y.-H."/>
            <person name="Lai Q.-L."/>
            <person name="Shao Z.-Z."/>
            <person name="Wang C.-S."/>
            <person name="Wu M."/>
            <person name="Xu X.-W."/>
        </authorList>
    </citation>
    <scope>NUCLEOTIDE SEQUENCE [LARGE SCALE GENOMIC DNA]</scope>
    <source>
        <strain evidence="2 5">Ar-45</strain>
    </source>
</reference>
<dbReference type="AlphaFoldDB" id="A0A285IK89"/>
<protein>
    <submittedName>
        <fullName evidence="2">Hemin-degrading factor</fullName>
    </submittedName>
    <submittedName>
        <fullName evidence="3">Putative hemin transport protein</fullName>
    </submittedName>
</protein>
<dbReference type="GO" id="GO:0006826">
    <property type="term" value="P:iron ion transport"/>
    <property type="evidence" value="ECO:0007669"/>
    <property type="project" value="InterPro"/>
</dbReference>
<feature type="domain" description="Haemin-degrading HemS/ChuX" evidence="1">
    <location>
        <begin position="31"/>
        <end position="158"/>
    </location>
</feature>
<dbReference type="OrthoDB" id="316630at2"/>
<dbReference type="Proteomes" id="UP000231655">
    <property type="component" value="Unassembled WGS sequence"/>
</dbReference>
<name>A0A285IK89_9RHOB</name>
<dbReference type="CDD" id="cd16830">
    <property type="entry name" value="HemS-like_N"/>
    <property type="match status" value="1"/>
</dbReference>
<keyword evidence="5" id="KW-1185">Reference proteome</keyword>
<dbReference type="InterPro" id="IPR007845">
    <property type="entry name" value="HemS/ChuX_dom"/>
</dbReference>
<gene>
    <name evidence="2" type="ORF">CVM39_09850</name>
    <name evidence="3" type="ORF">SAMN06297129_1399</name>
</gene>
<evidence type="ECO:0000313" key="2">
    <source>
        <dbReference type="EMBL" id="PJE28765.1"/>
    </source>
</evidence>
<dbReference type="EMBL" id="PGTD01000016">
    <property type="protein sequence ID" value="PJE28765.1"/>
    <property type="molecule type" value="Genomic_DNA"/>
</dbReference>
<feature type="domain" description="Haemin-degrading HemS/ChuX" evidence="1">
    <location>
        <begin position="210"/>
        <end position="340"/>
    </location>
</feature>
<dbReference type="RefSeq" id="WP_097145143.1">
    <property type="nucleotide sequence ID" value="NZ_OBEA01000002.1"/>
</dbReference>
<accession>A0A285IK89</accession>
<evidence type="ECO:0000313" key="5">
    <source>
        <dbReference type="Proteomes" id="UP000231702"/>
    </source>
</evidence>
<dbReference type="Gene3D" id="3.40.1570.10">
    <property type="entry name" value="HemS/ChuS/ChuX like domains"/>
    <property type="match status" value="2"/>
</dbReference>
<dbReference type="Pfam" id="PF05171">
    <property type="entry name" value="HemS"/>
    <property type="match status" value="2"/>
</dbReference>
<evidence type="ECO:0000313" key="3">
    <source>
        <dbReference type="EMBL" id="SNY48323.1"/>
    </source>
</evidence>
<dbReference type="Proteomes" id="UP000231702">
    <property type="component" value="Unassembled WGS sequence"/>
</dbReference>